<accession>A0AAU9JBU9</accession>
<evidence type="ECO:0000259" key="1">
    <source>
        <dbReference type="PROSITE" id="PS50090"/>
    </source>
</evidence>
<feature type="domain" description="Myb-like" evidence="1">
    <location>
        <begin position="1"/>
        <end position="58"/>
    </location>
</feature>
<evidence type="ECO:0000313" key="3">
    <source>
        <dbReference type="EMBL" id="CAG9321063.1"/>
    </source>
</evidence>
<keyword evidence="4" id="KW-1185">Reference proteome</keyword>
<dbReference type="EMBL" id="CAJZBQ010000027">
    <property type="protein sequence ID" value="CAG9321063.1"/>
    <property type="molecule type" value="Genomic_DNA"/>
</dbReference>
<dbReference type="GO" id="GO:0005634">
    <property type="term" value="C:nucleus"/>
    <property type="evidence" value="ECO:0007669"/>
    <property type="project" value="TreeGrafter"/>
</dbReference>
<dbReference type="PROSITE" id="PS50090">
    <property type="entry name" value="MYB_LIKE"/>
    <property type="match status" value="2"/>
</dbReference>
<dbReference type="Gene3D" id="1.10.10.60">
    <property type="entry name" value="Homeodomain-like"/>
    <property type="match status" value="2"/>
</dbReference>
<dbReference type="CDD" id="cd00167">
    <property type="entry name" value="SANT"/>
    <property type="match status" value="2"/>
</dbReference>
<feature type="domain" description="HTH myb-type" evidence="2">
    <location>
        <begin position="1"/>
        <end position="58"/>
    </location>
</feature>
<name>A0AAU9JBU9_9CILI</name>
<feature type="domain" description="HTH myb-type" evidence="2">
    <location>
        <begin position="59"/>
        <end position="113"/>
    </location>
</feature>
<dbReference type="PANTHER" id="PTHR45614:SF232">
    <property type="entry name" value="TRANSCRIPTION FACTOR MYB3R-2"/>
    <property type="match status" value="1"/>
</dbReference>
<evidence type="ECO:0000313" key="4">
    <source>
        <dbReference type="Proteomes" id="UP001162131"/>
    </source>
</evidence>
<dbReference type="InterPro" id="IPR050560">
    <property type="entry name" value="MYB_TF"/>
</dbReference>
<dbReference type="GO" id="GO:0000981">
    <property type="term" value="F:DNA-binding transcription factor activity, RNA polymerase II-specific"/>
    <property type="evidence" value="ECO:0007669"/>
    <property type="project" value="TreeGrafter"/>
</dbReference>
<evidence type="ECO:0000259" key="2">
    <source>
        <dbReference type="PROSITE" id="PS51294"/>
    </source>
</evidence>
<reference evidence="3" key="1">
    <citation type="submission" date="2021-09" db="EMBL/GenBank/DDBJ databases">
        <authorList>
            <consortium name="AG Swart"/>
            <person name="Singh M."/>
            <person name="Singh A."/>
            <person name="Seah K."/>
            <person name="Emmerich C."/>
        </authorList>
    </citation>
    <scope>NUCLEOTIDE SEQUENCE</scope>
    <source>
        <strain evidence="3">ATCC30299</strain>
    </source>
</reference>
<dbReference type="GO" id="GO:0000978">
    <property type="term" value="F:RNA polymerase II cis-regulatory region sequence-specific DNA binding"/>
    <property type="evidence" value="ECO:0007669"/>
    <property type="project" value="TreeGrafter"/>
</dbReference>
<dbReference type="Proteomes" id="UP001162131">
    <property type="component" value="Unassembled WGS sequence"/>
</dbReference>
<comment type="caution">
    <text evidence="3">The sequence shown here is derived from an EMBL/GenBank/DDBJ whole genome shotgun (WGS) entry which is preliminary data.</text>
</comment>
<dbReference type="InterPro" id="IPR009057">
    <property type="entry name" value="Homeodomain-like_sf"/>
</dbReference>
<protein>
    <submittedName>
        <fullName evidence="3">Uncharacterized protein</fullName>
    </submittedName>
</protein>
<dbReference type="InterPro" id="IPR001005">
    <property type="entry name" value="SANT/Myb"/>
</dbReference>
<dbReference type="InterPro" id="IPR017930">
    <property type="entry name" value="Myb_dom"/>
</dbReference>
<dbReference type="AlphaFoldDB" id="A0AAU9JBU9"/>
<proteinExistence type="predicted"/>
<organism evidence="3 4">
    <name type="scientific">Blepharisma stoltei</name>
    <dbReference type="NCBI Taxonomy" id="1481888"/>
    <lineage>
        <taxon>Eukaryota</taxon>
        <taxon>Sar</taxon>
        <taxon>Alveolata</taxon>
        <taxon>Ciliophora</taxon>
        <taxon>Postciliodesmatophora</taxon>
        <taxon>Heterotrichea</taxon>
        <taxon>Heterotrichida</taxon>
        <taxon>Blepharismidae</taxon>
        <taxon>Blepharisma</taxon>
    </lineage>
</organism>
<feature type="domain" description="Myb-like" evidence="1">
    <location>
        <begin position="59"/>
        <end position="109"/>
    </location>
</feature>
<dbReference type="Pfam" id="PF13921">
    <property type="entry name" value="Myb_DNA-bind_6"/>
    <property type="match status" value="1"/>
</dbReference>
<dbReference type="SMART" id="SM00717">
    <property type="entry name" value="SANT"/>
    <property type="match status" value="2"/>
</dbReference>
<dbReference type="PANTHER" id="PTHR45614">
    <property type="entry name" value="MYB PROTEIN-RELATED"/>
    <property type="match status" value="1"/>
</dbReference>
<dbReference type="PROSITE" id="PS51294">
    <property type="entry name" value="HTH_MYB"/>
    <property type="match status" value="2"/>
</dbReference>
<sequence length="329" mass="37930">MSHGERKIWNQMEDSAIQNLVEEFGEKNWILISEKLAEKYGITDRTGKQCRERWHNHINPKLKKGAWSKEEERILFRQQMLYGNRWSEIGKHLPGRSDNSIKNQFYSAIRKNLRKYNRNKPAAEQIYGSVKEILLDPEMAKILINYDEILNDKSKGKKKNKKRIRTKRTSITVEASSILHSLYDDSKEKAENSVSATKESRKSLPIKIENVKAVELKIDSATPISSINTAAPLTGYTPKFMKAHIFNFPDDALNVFNWDNYNNTDLDGIHGSDSLTLIPDTMPIQKSDSLQESLGFMKQMQSPHANSFILPPFSPMDSFQHYLTPRNNK</sequence>
<dbReference type="SUPFAM" id="SSF46689">
    <property type="entry name" value="Homeodomain-like"/>
    <property type="match status" value="2"/>
</dbReference>
<gene>
    <name evidence="3" type="ORF">BSTOLATCC_MIC27635</name>
</gene>